<gene>
    <name evidence="2" type="ORF">D1164_19340</name>
</gene>
<evidence type="ECO:0000259" key="1">
    <source>
        <dbReference type="Pfam" id="PF19773"/>
    </source>
</evidence>
<dbReference type="OrthoDB" id="1097392at2"/>
<dbReference type="Proteomes" id="UP000266441">
    <property type="component" value="Unassembled WGS sequence"/>
</dbReference>
<reference evidence="2 3" key="1">
    <citation type="journal article" date="2015" name="Int. J. Syst. Evol. Microbiol.">
        <title>Mariniphaga sediminis sp. nov., isolated from coastal sediment.</title>
        <authorList>
            <person name="Wang F.Q."/>
            <person name="Shen Q.Y."/>
            <person name="Chen G.J."/>
            <person name="Du Z.J."/>
        </authorList>
    </citation>
    <scope>NUCLEOTIDE SEQUENCE [LARGE SCALE GENOMIC DNA]</scope>
    <source>
        <strain evidence="2 3">SY21</strain>
    </source>
</reference>
<dbReference type="AlphaFoldDB" id="A0A399CUT3"/>
<comment type="caution">
    <text evidence="2">The sequence shown here is derived from an EMBL/GenBank/DDBJ whole genome shotgun (WGS) entry which is preliminary data.</text>
</comment>
<evidence type="ECO:0000313" key="2">
    <source>
        <dbReference type="EMBL" id="RIH63584.1"/>
    </source>
</evidence>
<dbReference type="InterPro" id="IPR046226">
    <property type="entry name" value="DUF6259"/>
</dbReference>
<name>A0A399CUT3_9BACT</name>
<evidence type="ECO:0000313" key="3">
    <source>
        <dbReference type="Proteomes" id="UP000266441"/>
    </source>
</evidence>
<protein>
    <recommendedName>
        <fullName evidence="1">DUF6259 domain-containing protein</fullName>
    </recommendedName>
</protein>
<sequence length="762" mass="86340">MKKIKEYSILIMSLCIIVFFTECKSNSSPGEIVFIENGKIKLGFEKETGKFISFSDVGHSYEFIERNMVKGLPWEVNFHSSSAGSGSNSGIFPTKFSFSKSNELTLNLEWEGFEGMIELKVKAEVSLDPDKALSYWSIKAEGIKGNLIKSIDFPRIQGIKNLGDEELAIPTWMGSLVKNPRESLAASNAKVKRWSWSYPGSLSMQLIALYNPNLTGFYASCNDSLSFAKDFAVTLDTLNTLEYKMINYPTFDSTLTSYHSSYEAIIGSFKGDWITAAELYREWGTKQKWCDNSRLKNELSPSWLDSTALWIWNRGESDNVLTPAVELKQKLGLPVNVFWHWWHHCSYDDYFPEYFPPREGRKSFQNAVESAQEEGVRCIVYMNSIQWGDSSGSWKAEGAQPYSVKDINGKMRSHAYNIFTGNSLTNMCMATEFWKNKYSSLCDSAVNVYQTNGVYMDQACLNRMCFDKSHGHKIGGGNYWVENFGNLTQQIRATVSDKTRPILAGEGSGENWIPYLDAFLTLPVSRERYAGVTNTETIPFFQAVYHEYALTYGSYSSLVTPPYDELWPKEYAPKETEQLLDADFNKQFLMEQARAFVWGMQPTIANYHSFLNSERAEEIDYLLDIAKLRYQALKYLLYGEFCRSPQTDYPEEEIKISKLSIYAGRKGKSVTTFNKKVSLLYSGTWKAKDNSVGIALASISDDNLPVHFSINSEDYKLSGKGKIYITTTNGKELLGSYSNGLINVEISLQPRGLCIVEIVPSV</sequence>
<dbReference type="EMBL" id="QWET01000019">
    <property type="protein sequence ID" value="RIH63584.1"/>
    <property type="molecule type" value="Genomic_DNA"/>
</dbReference>
<dbReference type="RefSeq" id="WP_119351552.1">
    <property type="nucleotide sequence ID" value="NZ_QWET01000019.1"/>
</dbReference>
<organism evidence="2 3">
    <name type="scientific">Mariniphaga sediminis</name>
    <dbReference type="NCBI Taxonomy" id="1628158"/>
    <lineage>
        <taxon>Bacteria</taxon>
        <taxon>Pseudomonadati</taxon>
        <taxon>Bacteroidota</taxon>
        <taxon>Bacteroidia</taxon>
        <taxon>Marinilabiliales</taxon>
        <taxon>Prolixibacteraceae</taxon>
        <taxon>Mariniphaga</taxon>
    </lineage>
</organism>
<keyword evidence="3" id="KW-1185">Reference proteome</keyword>
<feature type="domain" description="DUF6259" evidence="1">
    <location>
        <begin position="258"/>
        <end position="555"/>
    </location>
</feature>
<dbReference type="Pfam" id="PF19773">
    <property type="entry name" value="DUF6259"/>
    <property type="match status" value="1"/>
</dbReference>
<accession>A0A399CUT3</accession>
<proteinExistence type="predicted"/>